<organism evidence="2">
    <name type="scientific">marine sediment metagenome</name>
    <dbReference type="NCBI Taxonomy" id="412755"/>
    <lineage>
        <taxon>unclassified sequences</taxon>
        <taxon>metagenomes</taxon>
        <taxon>ecological metagenomes</taxon>
    </lineage>
</organism>
<feature type="domain" description="Bacterial repeat" evidence="1">
    <location>
        <begin position="116"/>
        <end position="186"/>
    </location>
</feature>
<accession>X1M0W2</accession>
<proteinExistence type="predicted"/>
<dbReference type="AlphaFoldDB" id="X1M0W2"/>
<dbReference type="InterPro" id="IPR044060">
    <property type="entry name" value="Bacterial_rp_domain"/>
</dbReference>
<evidence type="ECO:0000313" key="2">
    <source>
        <dbReference type="EMBL" id="GAI24968.1"/>
    </source>
</evidence>
<evidence type="ECO:0000259" key="1">
    <source>
        <dbReference type="Pfam" id="PF18998"/>
    </source>
</evidence>
<protein>
    <recommendedName>
        <fullName evidence="1">Bacterial repeat domain-containing protein</fullName>
    </recommendedName>
</protein>
<feature type="non-terminal residue" evidence="2">
    <location>
        <position position="1"/>
    </location>
</feature>
<reference evidence="2" key="1">
    <citation type="journal article" date="2014" name="Front. Microbiol.">
        <title>High frequency of phylogenetically diverse reductive dehalogenase-homologous genes in deep subseafloor sedimentary metagenomes.</title>
        <authorList>
            <person name="Kawai M."/>
            <person name="Futagami T."/>
            <person name="Toyoda A."/>
            <person name="Takaki Y."/>
            <person name="Nishi S."/>
            <person name="Hori S."/>
            <person name="Arai W."/>
            <person name="Tsubouchi T."/>
            <person name="Morono Y."/>
            <person name="Uchiyama I."/>
            <person name="Ito T."/>
            <person name="Fujiyama A."/>
            <person name="Inagaki F."/>
            <person name="Takami H."/>
        </authorList>
    </citation>
    <scope>NUCLEOTIDE SEQUENCE</scope>
    <source>
        <strain evidence="2">Expedition CK06-06</strain>
    </source>
</reference>
<gene>
    <name evidence="2" type="ORF">S06H3_25904</name>
</gene>
<feature type="domain" description="Bacterial repeat" evidence="1">
    <location>
        <begin position="188"/>
        <end position="258"/>
    </location>
</feature>
<comment type="caution">
    <text evidence="2">The sequence shown here is derived from an EMBL/GenBank/DDBJ whole genome shotgun (WGS) entry which is preliminary data.</text>
</comment>
<sequence>GITIILIIAILIPAVNSQYKTNYNESSIGSPIPKSSEGPNLCHYVIDINIVGEGSVSLDPPNNWYTPGTEVELTANPDSGWSFSHWSDDLTGSNNPEYITMDSDKTVTAHFTEDQYTLTINIDGNGAVIKDPDQTTYTHGTVVELTANPDSGWSLSHWSDDLTGSNNPEYITMDSDKTVTAHFTEDQYTLTINIDGNGAVIKDPDQTTYTHGTVVELTANPDSGWSLSHWSDDLTGSNNPEYITMDSDKTVTAHFTEDQYTLTINIDGNGAVIKDPDQTTYTHGTVVELTAVPDSRGWI</sequence>
<dbReference type="Pfam" id="PF18998">
    <property type="entry name" value="Flg_new_2"/>
    <property type="match status" value="4"/>
</dbReference>
<feature type="domain" description="Bacterial repeat" evidence="1">
    <location>
        <begin position="44"/>
        <end position="114"/>
    </location>
</feature>
<feature type="non-terminal residue" evidence="2">
    <location>
        <position position="299"/>
    </location>
</feature>
<name>X1M0W2_9ZZZZ</name>
<dbReference type="EMBL" id="BARV01014938">
    <property type="protein sequence ID" value="GAI24968.1"/>
    <property type="molecule type" value="Genomic_DNA"/>
</dbReference>
<feature type="domain" description="Bacterial repeat" evidence="1">
    <location>
        <begin position="260"/>
        <end position="295"/>
    </location>
</feature>